<dbReference type="Proteomes" id="UP000024404">
    <property type="component" value="Unassembled WGS sequence"/>
</dbReference>
<evidence type="ECO:0000256" key="9">
    <source>
        <dbReference type="ARBA" id="ARBA00022989"/>
    </source>
</evidence>
<keyword evidence="12 17" id="KW-0464">Manganese</keyword>
<comment type="pathway">
    <text evidence="2 17">Protein modification; protein glycosylation.</text>
</comment>
<dbReference type="EC" id="2.4.1.101" evidence="14 17"/>
<dbReference type="GO" id="GO:0000139">
    <property type="term" value="C:Golgi membrane"/>
    <property type="evidence" value="ECO:0007669"/>
    <property type="project" value="UniProtKB-SubCell"/>
</dbReference>
<accession>A0A8R1XVI2</accession>
<evidence type="ECO:0000313" key="18">
    <source>
        <dbReference type="EnsemblMetazoa" id="OVOC3586.1"/>
    </source>
</evidence>
<evidence type="ECO:0000256" key="14">
    <source>
        <dbReference type="ARBA" id="ARBA00038949"/>
    </source>
</evidence>
<keyword evidence="7 17" id="KW-0479">Metal-binding</keyword>
<evidence type="ECO:0000256" key="3">
    <source>
        <dbReference type="ARBA" id="ARBA00006492"/>
    </source>
</evidence>
<proteinExistence type="inferred from homology"/>
<dbReference type="InterPro" id="IPR029044">
    <property type="entry name" value="Nucleotide-diphossugar_trans"/>
</dbReference>
<dbReference type="GO" id="GO:0030145">
    <property type="term" value="F:manganese ion binding"/>
    <property type="evidence" value="ECO:0007669"/>
    <property type="project" value="UniProtKB-UniRule"/>
</dbReference>
<dbReference type="FunFam" id="3.90.550.10:FF:000055">
    <property type="entry name" value="Alpha-1,3-mannosyl-glycoprotein 2-beta-N-acetylglucosaminyltransferase"/>
    <property type="match status" value="1"/>
</dbReference>
<reference evidence="18" key="2">
    <citation type="submission" date="2022-06" db="UniProtKB">
        <authorList>
            <consortium name="EnsemblMetazoa"/>
        </authorList>
    </citation>
    <scope>IDENTIFICATION</scope>
</reference>
<dbReference type="GO" id="GO:0003827">
    <property type="term" value="F:alpha-1,3-mannosylglycoprotein 2-beta-N-acetylglucosaminyltransferase activity"/>
    <property type="evidence" value="ECO:0007669"/>
    <property type="project" value="UniProtKB-UniRule"/>
</dbReference>
<keyword evidence="19" id="KW-1185">Reference proteome</keyword>
<dbReference type="Pfam" id="PF03071">
    <property type="entry name" value="GNT-I"/>
    <property type="match status" value="1"/>
</dbReference>
<keyword evidence="5" id="KW-0808">Transferase</keyword>
<evidence type="ECO:0000313" key="19">
    <source>
        <dbReference type="Proteomes" id="UP000024404"/>
    </source>
</evidence>
<keyword evidence="4 17" id="KW-0328">Glycosyltransferase</keyword>
<keyword evidence="10 17" id="KW-0333">Golgi apparatus</keyword>
<comment type="catalytic activity">
    <reaction evidence="16 17">
        <text>N(4)-(alpha-D-Man-(1-&gt;3)-[alpha-D-Man-(1-&gt;3)-[alpha-D-Man-(1-&gt;6)]-alpha-D-Man-(1-&gt;6)]-beta-D-Man-(1-&gt;4)-beta-D-GlcNAc-(1-&gt;4)-beta-D-GlcNAc)-L-asparaginyl-[protein] (N-glucan mannose isomer 5A1,2) + UDP-N-acetyl-alpha-D-glucosamine = N(4)-{beta-D-GlcNAc-(1-&gt;2)-alpha-D-Man-(1-&gt;3)-[alpha-D-Man-(1-&gt;3)-[alpha-D-Man-(1-&gt;6)]-alpha-D-Man-(1-&gt;6)]-beta-D-Man-(1-&gt;4)-beta-D-GlcNAc-(1-&gt;4)-beta-D-GlcNAc}-L-asparaginyl-[protein] + UDP + H(+)</text>
        <dbReference type="Rhea" id="RHEA:11456"/>
        <dbReference type="Rhea" id="RHEA-COMP:14367"/>
        <dbReference type="Rhea" id="RHEA-COMP:14368"/>
        <dbReference type="ChEBI" id="CHEBI:15378"/>
        <dbReference type="ChEBI" id="CHEBI:57705"/>
        <dbReference type="ChEBI" id="CHEBI:58223"/>
        <dbReference type="ChEBI" id="CHEBI:59087"/>
        <dbReference type="ChEBI" id="CHEBI:60625"/>
        <dbReference type="EC" id="2.4.1.101"/>
    </reaction>
</comment>
<dbReference type="Gene3D" id="3.10.180.20">
    <property type="entry name" value="N-Acetylglucosaminyltransferase I, Domain 2"/>
    <property type="match status" value="1"/>
</dbReference>
<dbReference type="EnsemblMetazoa" id="OVOC3586.1">
    <property type="protein sequence ID" value="OVOC3586.1"/>
    <property type="gene ID" value="WBGene00240395"/>
</dbReference>
<evidence type="ECO:0000256" key="1">
    <source>
        <dbReference type="ARBA" id="ARBA00004323"/>
    </source>
</evidence>
<sequence length="397" mass="46583">MIFLFRKKLDKIEIEKRKNVTMTRVVRPHRVSLSHKFKRWSSGDAWPHQIPVLVFVCNRPKAINNLLEKLLRYRPSAEKFPIIVSQDCDDPSVEKVIKNFGTEVIYIKHLSSQRAHVTVIPEHKRYITYYQIARHYKLGLSHVFDKLNHSSVIITEDDLDIAPDFFEYFSATRPLLDADKTLYCVSAWNDNGKTYLIDRKQPELLYRSDFFPGLGWMMTKELWNELGPIWPNGFWDDWIRNNTIRKNRACIRPEISRTGMTLEGKKGASRGLFFTQHLTNIVINDVFVNFTKFNLHYLLKENYDSAFLKRVYSAPLISLTEPTSFGNGTLRIQYKTLRNYLRIADQLKIMRDFKDGVPRTAYLGVVTCFINGIRIYIAPDRNNWSGYDPKWEAPSEE</sequence>
<evidence type="ECO:0000256" key="12">
    <source>
        <dbReference type="ARBA" id="ARBA00023211"/>
    </source>
</evidence>
<evidence type="ECO:0000256" key="5">
    <source>
        <dbReference type="ARBA" id="ARBA00022679"/>
    </source>
</evidence>
<comment type="subcellular location">
    <subcellularLocation>
        <location evidence="1 17">Golgi apparatus membrane</location>
        <topology evidence="1 17">Single-pass type II membrane protein</topology>
    </subcellularLocation>
</comment>
<keyword evidence="11" id="KW-0472">Membrane</keyword>
<evidence type="ECO:0000256" key="10">
    <source>
        <dbReference type="ARBA" id="ARBA00023034"/>
    </source>
</evidence>
<evidence type="ECO:0000256" key="13">
    <source>
        <dbReference type="ARBA" id="ARBA00037706"/>
    </source>
</evidence>
<dbReference type="AlphaFoldDB" id="A0A8R1XVI2"/>
<dbReference type="GO" id="GO:0006487">
    <property type="term" value="P:protein N-linked glycosylation"/>
    <property type="evidence" value="ECO:0007669"/>
    <property type="project" value="TreeGrafter"/>
</dbReference>
<evidence type="ECO:0000256" key="16">
    <source>
        <dbReference type="ARBA" id="ARBA00049421"/>
    </source>
</evidence>
<dbReference type="SUPFAM" id="SSF53448">
    <property type="entry name" value="Nucleotide-diphospho-sugar transferases"/>
    <property type="match status" value="1"/>
</dbReference>
<dbReference type="PANTHER" id="PTHR10468:SF0">
    <property type="entry name" value="ALPHA-1,3-MANNOSYL-GLYCOPROTEIN 2-BETA-N-ACETYLGLUCOSAMINYLTRANSFERASE"/>
    <property type="match status" value="1"/>
</dbReference>
<comment type="function">
    <text evidence="13 17">Initiates complex N-linked carbohydrate formation. Essential for the conversion of high-mannose to hybrid and complex N-glycans.</text>
</comment>
<evidence type="ECO:0000256" key="7">
    <source>
        <dbReference type="ARBA" id="ARBA00022723"/>
    </source>
</evidence>
<name>A0A8R1XVI2_ONCVO</name>
<keyword evidence="9" id="KW-1133">Transmembrane helix</keyword>
<evidence type="ECO:0000256" key="15">
    <source>
        <dbReference type="ARBA" id="ARBA00041712"/>
    </source>
</evidence>
<dbReference type="EMBL" id="CMVM020000119">
    <property type="status" value="NOT_ANNOTATED_CDS"/>
    <property type="molecule type" value="Genomic_DNA"/>
</dbReference>
<evidence type="ECO:0000256" key="6">
    <source>
        <dbReference type="ARBA" id="ARBA00022692"/>
    </source>
</evidence>
<dbReference type="InterPro" id="IPR004139">
    <property type="entry name" value="Glyco_trans_13"/>
</dbReference>
<comment type="similarity">
    <text evidence="3 17">Belongs to the glycosyltransferase 13 family.</text>
</comment>
<organism evidence="18 19">
    <name type="scientific">Onchocerca volvulus</name>
    <dbReference type="NCBI Taxonomy" id="6282"/>
    <lineage>
        <taxon>Eukaryota</taxon>
        <taxon>Metazoa</taxon>
        <taxon>Ecdysozoa</taxon>
        <taxon>Nematoda</taxon>
        <taxon>Chromadorea</taxon>
        <taxon>Rhabditida</taxon>
        <taxon>Spirurina</taxon>
        <taxon>Spiruromorpha</taxon>
        <taxon>Filarioidea</taxon>
        <taxon>Onchocercidae</taxon>
        <taxon>Onchocerca</taxon>
    </lineage>
</organism>
<protein>
    <recommendedName>
        <fullName evidence="14 17">Alpha-1,3-mannosyl-glycoprotein 2-beta-N-acetylglucosaminyltransferase</fullName>
        <shortName evidence="17">GNT-I</shortName>
        <shortName evidence="17">GlcNAc-T I</shortName>
        <ecNumber evidence="14 17">2.4.1.101</ecNumber>
    </recommendedName>
    <alternativeName>
        <fullName evidence="15 17">N-glycosyl-oligosaccharide-glycoprotein N-acetylglucosaminyltransferase I</fullName>
    </alternativeName>
</protein>
<comment type="cofactor">
    <cofactor evidence="17">
        <name>Mn(2+)</name>
        <dbReference type="ChEBI" id="CHEBI:29035"/>
    </cofactor>
    <text evidence="17">The cofactor is mostly bound to the substrate.</text>
</comment>
<dbReference type="PANTHER" id="PTHR10468">
    <property type="entry name" value="PROTEIN O-LINKED-MANNOSE BETA-1,2-N-ACETYLGLUCOSAMINYLTRANSFERASE 1/ALPHA-1,3-MANNOSYL-GLYCOPROTEIN 2-BETA-N-ACETYLGLUCOSAMINYLTRANSFERASE"/>
    <property type="match status" value="1"/>
</dbReference>
<evidence type="ECO:0000256" key="11">
    <source>
        <dbReference type="ARBA" id="ARBA00023136"/>
    </source>
</evidence>
<keyword evidence="6" id="KW-0812">Transmembrane</keyword>
<evidence type="ECO:0000256" key="2">
    <source>
        <dbReference type="ARBA" id="ARBA00004922"/>
    </source>
</evidence>
<evidence type="ECO:0000256" key="8">
    <source>
        <dbReference type="ARBA" id="ARBA00022968"/>
    </source>
</evidence>
<keyword evidence="8 17" id="KW-0735">Signal-anchor</keyword>
<dbReference type="OMA" id="KGYDLSW"/>
<dbReference type="InterPro" id="IPR052261">
    <property type="entry name" value="Glycosyltransferase_13"/>
</dbReference>
<evidence type="ECO:0000256" key="17">
    <source>
        <dbReference type="RuleBase" id="RU368119"/>
    </source>
</evidence>
<evidence type="ECO:0000256" key="4">
    <source>
        <dbReference type="ARBA" id="ARBA00022676"/>
    </source>
</evidence>
<reference evidence="19" key="1">
    <citation type="submission" date="2013-10" db="EMBL/GenBank/DDBJ databases">
        <title>Genome sequencing of Onchocerca volvulus.</title>
        <authorList>
            <person name="Cotton J."/>
            <person name="Tsai J."/>
            <person name="Stanley E."/>
            <person name="Tracey A."/>
            <person name="Holroyd N."/>
            <person name="Lustigman S."/>
            <person name="Berriman M."/>
        </authorList>
    </citation>
    <scope>NUCLEOTIDE SEQUENCE</scope>
</reference>
<dbReference type="Gene3D" id="3.90.550.10">
    <property type="entry name" value="Spore Coat Polysaccharide Biosynthesis Protein SpsA, Chain A"/>
    <property type="match status" value="1"/>
</dbReference>